<dbReference type="Proteomes" id="UP000319837">
    <property type="component" value="Unassembled WGS sequence"/>
</dbReference>
<reference evidence="2" key="1">
    <citation type="submission" date="2018-10" db="EMBL/GenBank/DDBJ databases">
        <title>FDA dAtabase for Regulatory Grade micrObial Sequences (FDA-ARGOS): Supporting development and validation of Infectious Disease Dx tests.</title>
        <authorList>
            <person name="Minogue T."/>
            <person name="Wolcott M."/>
            <person name="Wasieloski L."/>
            <person name="Aguilar W."/>
            <person name="Moore D."/>
            <person name="Tallon L."/>
            <person name="Sadzewicz L."/>
            <person name="Sengamalay N."/>
            <person name="Ott S."/>
            <person name="Godinez A."/>
            <person name="Nagaraj S."/>
            <person name="Vavikolanu K."/>
            <person name="Vyas G."/>
            <person name="Nadendla S."/>
            <person name="George J."/>
            <person name="Sichtig H."/>
        </authorList>
    </citation>
    <scope>NUCLEOTIDE SEQUENCE [LARGE SCALE GENOMIC DNA]</scope>
    <source>
        <strain evidence="2">FDAARGOS_343</strain>
    </source>
</reference>
<dbReference type="InterPro" id="IPR018743">
    <property type="entry name" value="DUF2292"/>
</dbReference>
<evidence type="ECO:0000313" key="2">
    <source>
        <dbReference type="Proteomes" id="UP000319837"/>
    </source>
</evidence>
<dbReference type="EMBL" id="RIBP01000004">
    <property type="protein sequence ID" value="TRZ36310.1"/>
    <property type="molecule type" value="Genomic_DNA"/>
</dbReference>
<accession>A0A553SH56</accession>
<dbReference type="RefSeq" id="WP_185764804.1">
    <property type="nucleotide sequence ID" value="NZ_RIBP01000004.1"/>
</dbReference>
<protein>
    <submittedName>
        <fullName evidence="1">DUF2292 domain-containing protein</fullName>
    </submittedName>
</protein>
<proteinExistence type="predicted"/>
<name>A0A553SH56_NIACI</name>
<evidence type="ECO:0000313" key="1">
    <source>
        <dbReference type="EMBL" id="TRZ36310.1"/>
    </source>
</evidence>
<dbReference type="Pfam" id="PF10055">
    <property type="entry name" value="DUF2292"/>
    <property type="match status" value="1"/>
</dbReference>
<gene>
    <name evidence="1" type="ORF">CEQ21_12120</name>
</gene>
<dbReference type="AlphaFoldDB" id="A0A553SH56"/>
<organism evidence="1 2">
    <name type="scientific">Niallia circulans</name>
    <name type="common">Bacillus circulans</name>
    <dbReference type="NCBI Taxonomy" id="1397"/>
    <lineage>
        <taxon>Bacteria</taxon>
        <taxon>Bacillati</taxon>
        <taxon>Bacillota</taxon>
        <taxon>Bacilli</taxon>
        <taxon>Bacillales</taxon>
        <taxon>Bacillaceae</taxon>
        <taxon>Niallia</taxon>
    </lineage>
</organism>
<sequence length="48" mass="5520">MGETNQLDKIKDQLEEMLKNMKFGSITLIVQDGKVIQIEKSEKIRLGK</sequence>
<comment type="caution">
    <text evidence="1">The sequence shown here is derived from an EMBL/GenBank/DDBJ whole genome shotgun (WGS) entry which is preliminary data.</text>
</comment>